<name>G8LK41_9ENTR</name>
<dbReference type="Proteomes" id="UP000007838">
    <property type="component" value="Chromosome"/>
</dbReference>
<evidence type="ECO:0000256" key="1">
    <source>
        <dbReference type="HAMAP-Rule" id="MF_02215"/>
    </source>
</evidence>
<dbReference type="InterPro" id="IPR036527">
    <property type="entry name" value="SCP2_sterol-bd_dom_sf"/>
</dbReference>
<gene>
    <name evidence="3" type="primary">yigP</name>
    <name evidence="1" type="synonym">ubiJ</name>
    <name evidence="3" type="ORF">EcWSU1_04346</name>
</gene>
<reference evidence="3 4" key="1">
    <citation type="journal article" date="2011" name="Stand. Genomic Sci.">
        <title>Complete genome of the onion pathogen Enterobacter cloacae EcWSU1.</title>
        <authorList>
            <person name="Humann J.L."/>
            <person name="Wildung M."/>
            <person name="Cheng C.H."/>
            <person name="Lee T."/>
            <person name="Stewart J.E."/>
            <person name="Drew J.C."/>
            <person name="Triplett E.W."/>
            <person name="Main D."/>
            <person name="Schroeder B.K."/>
        </authorList>
    </citation>
    <scope>NUCLEOTIDE SEQUENCE [LARGE SCALE GENOMIC DNA]</scope>
    <source>
        <strain evidence="3 4">EcWSU1</strain>
    </source>
</reference>
<dbReference type="GO" id="GO:0006744">
    <property type="term" value="P:ubiquinone biosynthetic process"/>
    <property type="evidence" value="ECO:0007669"/>
    <property type="project" value="UniProtKB-UniRule"/>
</dbReference>
<comment type="pathway">
    <text evidence="1">Cofactor biosynthesis; ubiquinone biosynthesis.</text>
</comment>
<dbReference type="Pfam" id="PF02036">
    <property type="entry name" value="SCP2"/>
    <property type="match status" value="1"/>
</dbReference>
<dbReference type="PANTHER" id="PTHR38693">
    <property type="entry name" value="UBIQUINONE BIOSYNTHESIS PROTEIN UBIJ"/>
    <property type="match status" value="1"/>
</dbReference>
<comment type="similarity">
    <text evidence="1">Belongs to the UbiJ family.</text>
</comment>
<dbReference type="UniPathway" id="UPA00232"/>
<protein>
    <recommendedName>
        <fullName evidence="1">Ubiquinone biosynthesis accessory factor UbiJ</fullName>
    </recommendedName>
</protein>
<dbReference type="eggNOG" id="COG3165">
    <property type="taxonomic scope" value="Bacteria"/>
</dbReference>
<sequence>MSSRCIAVISSEWRFPVPFKPLVTAGIENVLNAFLYRAPALKAARQRLNGKVLRVVLKEFSTPLVLVFSERQLDVLGEWEGEADCSVITHMSVLPKLRDRQQLTALIRSGELEVEGDIQVVQNFVALSDLAEFDPAELLAPFIGDIVAEGIGKAIHGGTAFLRKSLQRQQRYAAEVLTEEWRMAPGALEVAWFAEETAAVERAVDALTKRLEKLEGK</sequence>
<dbReference type="KEGG" id="eec:EcWSU1_04346"/>
<comment type="function">
    <text evidence="1">Required for ubiquinone (coenzyme Q) biosynthesis. Binds hydrophobic ubiquinone biosynthetic intermediates via its SCP2 domain and is essential for the stability of the Ubi complex. May constitute a docking platform where Ubi enzymes assemble and access their SCP2-bound polyprenyl substrates.</text>
</comment>
<dbReference type="InterPro" id="IPR038989">
    <property type="entry name" value="UbiJ"/>
</dbReference>
<dbReference type="GO" id="GO:0005737">
    <property type="term" value="C:cytoplasm"/>
    <property type="evidence" value="ECO:0007669"/>
    <property type="project" value="UniProtKB-SubCell"/>
</dbReference>
<comment type="subcellular location">
    <subcellularLocation>
        <location evidence="1">Cytoplasm</location>
    </subcellularLocation>
</comment>
<organism evidence="3 4">
    <name type="scientific">Enterobacter ludwigii</name>
    <dbReference type="NCBI Taxonomy" id="299767"/>
    <lineage>
        <taxon>Bacteria</taxon>
        <taxon>Pseudomonadati</taxon>
        <taxon>Pseudomonadota</taxon>
        <taxon>Gammaproteobacteria</taxon>
        <taxon>Enterobacterales</taxon>
        <taxon>Enterobacteriaceae</taxon>
        <taxon>Enterobacter</taxon>
        <taxon>Enterobacter cloacae complex</taxon>
    </lineage>
</organism>
<proteinExistence type="inferred from homology"/>
<evidence type="ECO:0000313" key="3">
    <source>
        <dbReference type="EMBL" id="AEW75774.1"/>
    </source>
</evidence>
<feature type="domain" description="SCP2" evidence="2">
    <location>
        <begin position="31"/>
        <end position="127"/>
    </location>
</feature>
<dbReference type="HOGENOM" id="CLU_100130_2_0_6"/>
<keyword evidence="1" id="KW-0831">Ubiquinone biosynthesis</keyword>
<dbReference type="InterPro" id="IPR003033">
    <property type="entry name" value="SCP2_sterol-bd_dom"/>
</dbReference>
<accession>G8LK41</accession>
<dbReference type="HAMAP" id="MF_02215">
    <property type="entry name" value="UbiJ"/>
    <property type="match status" value="1"/>
</dbReference>
<evidence type="ECO:0000259" key="2">
    <source>
        <dbReference type="Pfam" id="PF02036"/>
    </source>
</evidence>
<dbReference type="PANTHER" id="PTHR38693:SF1">
    <property type="entry name" value="UBIQUINONE BIOSYNTHESIS ACCESSORY FACTOR UBIJ"/>
    <property type="match status" value="1"/>
</dbReference>
<dbReference type="EMBL" id="CP002886">
    <property type="protein sequence ID" value="AEW75774.1"/>
    <property type="molecule type" value="Genomic_DNA"/>
</dbReference>
<keyword evidence="1" id="KW-0963">Cytoplasm</keyword>
<evidence type="ECO:0000313" key="4">
    <source>
        <dbReference type="Proteomes" id="UP000007838"/>
    </source>
</evidence>
<dbReference type="SUPFAM" id="SSF55718">
    <property type="entry name" value="SCP-like"/>
    <property type="match status" value="1"/>
</dbReference>
<dbReference type="AlphaFoldDB" id="G8LK41"/>